<dbReference type="VEuPathDB" id="FungiDB:H257_06994"/>
<accession>A0A397CJ78</accession>
<dbReference type="Proteomes" id="UP000266643">
    <property type="component" value="Unassembled WGS sequence"/>
</dbReference>
<evidence type="ECO:0000313" key="2">
    <source>
        <dbReference type="EMBL" id="RHY46854.1"/>
    </source>
</evidence>
<dbReference type="InterPro" id="IPR036291">
    <property type="entry name" value="NAD(P)-bd_dom_sf"/>
</dbReference>
<dbReference type="PANTHER" id="PTHR44656">
    <property type="entry name" value="DEHYDROGENASE/REDUCTASE SDR FAMILY MEMBER 12"/>
    <property type="match status" value="1"/>
</dbReference>
<evidence type="ECO:0000256" key="1">
    <source>
        <dbReference type="RuleBase" id="RU000363"/>
    </source>
</evidence>
<dbReference type="PRINTS" id="PR00081">
    <property type="entry name" value="GDHRDH"/>
</dbReference>
<organism evidence="2 3">
    <name type="scientific">Aphanomyces astaci</name>
    <name type="common">Crayfish plague agent</name>
    <dbReference type="NCBI Taxonomy" id="112090"/>
    <lineage>
        <taxon>Eukaryota</taxon>
        <taxon>Sar</taxon>
        <taxon>Stramenopiles</taxon>
        <taxon>Oomycota</taxon>
        <taxon>Saprolegniomycetes</taxon>
        <taxon>Saprolegniales</taxon>
        <taxon>Verrucalvaceae</taxon>
        <taxon>Aphanomyces</taxon>
    </lineage>
</organism>
<dbReference type="AlphaFoldDB" id="A0A397CJ78"/>
<dbReference type="PRINTS" id="PR00080">
    <property type="entry name" value="SDRFAMILY"/>
</dbReference>
<dbReference type="Gene3D" id="3.40.50.720">
    <property type="entry name" value="NAD(P)-binding Rossmann-like Domain"/>
    <property type="match status" value="1"/>
</dbReference>
<proteinExistence type="inferred from homology"/>
<dbReference type="InterPro" id="IPR002347">
    <property type="entry name" value="SDR_fam"/>
</dbReference>
<protein>
    <submittedName>
        <fullName evidence="2">Uncharacterized protein</fullName>
    </submittedName>
</protein>
<evidence type="ECO:0000313" key="3">
    <source>
        <dbReference type="Proteomes" id="UP000266643"/>
    </source>
</evidence>
<reference evidence="2 3" key="1">
    <citation type="submission" date="2018-08" db="EMBL/GenBank/DDBJ databases">
        <title>Aphanomyces genome sequencing and annotation.</title>
        <authorList>
            <person name="Minardi D."/>
            <person name="Oidtmann B."/>
            <person name="Van Der Giezen M."/>
            <person name="Studholme D.J."/>
        </authorList>
    </citation>
    <scope>NUCLEOTIDE SEQUENCE [LARGE SCALE GENOMIC DNA]</scope>
    <source>
        <strain evidence="2 3">D2</strain>
    </source>
</reference>
<comment type="similarity">
    <text evidence="1">Belongs to the short-chain dehydrogenases/reductases (SDR) family.</text>
</comment>
<comment type="caution">
    <text evidence="2">The sequence shown here is derived from an EMBL/GenBank/DDBJ whole genome shotgun (WGS) entry which is preliminary data.</text>
</comment>
<dbReference type="InterPro" id="IPR052992">
    <property type="entry name" value="SDR_member_12"/>
</dbReference>
<dbReference type="PANTHER" id="PTHR44656:SF7">
    <property type="entry name" value="DEHYDROGENASE_REDUCTASE SDR FAMILY MEMBER 12"/>
    <property type="match status" value="1"/>
</dbReference>
<sequence length="336" mass="36392">MAYSILASVQWYFQGRSRYGIRGYEQMLAKHSSAAPTKDLSSHHFIVTGANSGIGKAVAEQLAAAGAHVHMVCRNPDRGEAAKQDVAKLAPSADHVHLHIADLSKMSEVHRFADSFASQTSVLHGLVNNAGMLMDKQVITEDNIESSRAVALLGTYLLTSRLLPLLQAAPDVGRVVNMSSGGQFLVSLDTDDVRGVGPAYTSRKFDGTMAYGQAKKGQVALTRQFARRFPLASTRVAFHAMNPGWAITSGTEQALEGFTKRHRHLMRDAHQAADTATWLCVSDQGGASSGLFYLDREPVATEMPLSGTGYTDADLDKLWAACADMFHFDPTEPQKL</sequence>
<dbReference type="Pfam" id="PF00106">
    <property type="entry name" value="adh_short"/>
    <property type="match status" value="1"/>
</dbReference>
<name>A0A397CJ78_APHAT</name>
<dbReference type="SUPFAM" id="SSF51735">
    <property type="entry name" value="NAD(P)-binding Rossmann-fold domains"/>
    <property type="match status" value="1"/>
</dbReference>
<dbReference type="EMBL" id="QUTD01008286">
    <property type="protein sequence ID" value="RHY46854.1"/>
    <property type="molecule type" value="Genomic_DNA"/>
</dbReference>
<gene>
    <name evidence="2" type="ORF">DYB30_011990</name>
</gene>